<keyword evidence="3" id="KW-1185">Reference proteome</keyword>
<protein>
    <submittedName>
        <fullName evidence="2">CLUMA_CG012204, isoform A</fullName>
    </submittedName>
</protein>
<reference evidence="2 3" key="1">
    <citation type="submission" date="2015-04" db="EMBL/GenBank/DDBJ databases">
        <authorList>
            <person name="Syromyatnikov M.Y."/>
            <person name="Popov V.N."/>
        </authorList>
    </citation>
    <scope>NUCLEOTIDE SEQUENCE [LARGE SCALE GENOMIC DNA]</scope>
</reference>
<dbReference type="Proteomes" id="UP000183832">
    <property type="component" value="Unassembled WGS sequence"/>
</dbReference>
<evidence type="ECO:0000313" key="3">
    <source>
        <dbReference type="Proteomes" id="UP000183832"/>
    </source>
</evidence>
<sequence length="60" mass="6837">MTSVANRLSEIDQQRQQEMSEDVEMASIAEDELLNEKFSLQGTSRGKISGRKKVPREIKI</sequence>
<feature type="region of interest" description="Disordered" evidence="1">
    <location>
        <begin position="1"/>
        <end position="21"/>
    </location>
</feature>
<dbReference type="EMBL" id="CVRI01000048">
    <property type="protein sequence ID" value="CRK99014.1"/>
    <property type="molecule type" value="Genomic_DNA"/>
</dbReference>
<name>A0A1J1IIX2_9DIPT</name>
<proteinExistence type="predicted"/>
<dbReference type="STRING" id="568069.A0A1J1IIX2"/>
<dbReference type="AlphaFoldDB" id="A0A1J1IIX2"/>
<organism evidence="2 3">
    <name type="scientific">Clunio marinus</name>
    <dbReference type="NCBI Taxonomy" id="568069"/>
    <lineage>
        <taxon>Eukaryota</taxon>
        <taxon>Metazoa</taxon>
        <taxon>Ecdysozoa</taxon>
        <taxon>Arthropoda</taxon>
        <taxon>Hexapoda</taxon>
        <taxon>Insecta</taxon>
        <taxon>Pterygota</taxon>
        <taxon>Neoptera</taxon>
        <taxon>Endopterygota</taxon>
        <taxon>Diptera</taxon>
        <taxon>Nematocera</taxon>
        <taxon>Chironomoidea</taxon>
        <taxon>Chironomidae</taxon>
        <taxon>Clunio</taxon>
    </lineage>
</organism>
<gene>
    <name evidence="2" type="primary">similar to rac serine</name>
    <name evidence="2" type="synonym">threonine kinase</name>
    <name evidence="2" type="ORF">CLUMA_CG012204</name>
</gene>
<evidence type="ECO:0000256" key="1">
    <source>
        <dbReference type="SAM" id="MobiDB-lite"/>
    </source>
</evidence>
<evidence type="ECO:0000313" key="2">
    <source>
        <dbReference type="EMBL" id="CRK99014.1"/>
    </source>
</evidence>
<accession>A0A1J1IIX2</accession>